<dbReference type="Proteomes" id="UP000256373">
    <property type="component" value="Unassembled WGS sequence"/>
</dbReference>
<evidence type="ECO:0000256" key="1">
    <source>
        <dbReference type="SAM" id="SignalP"/>
    </source>
</evidence>
<reference evidence="2 3" key="1">
    <citation type="submission" date="2018-07" db="EMBL/GenBank/DDBJ databases">
        <title>Dyadobacter roseus sp. nov., isolated from rose rhizosphere soil.</title>
        <authorList>
            <person name="Chen L."/>
        </authorList>
    </citation>
    <scope>NUCLEOTIDE SEQUENCE [LARGE SCALE GENOMIC DNA]</scope>
    <source>
        <strain evidence="2 3">RS19</strain>
    </source>
</reference>
<organism evidence="2 3">
    <name type="scientific">Dyadobacter luteus</name>
    <dbReference type="NCBI Taxonomy" id="2259619"/>
    <lineage>
        <taxon>Bacteria</taxon>
        <taxon>Pseudomonadati</taxon>
        <taxon>Bacteroidota</taxon>
        <taxon>Cytophagia</taxon>
        <taxon>Cytophagales</taxon>
        <taxon>Spirosomataceae</taxon>
        <taxon>Dyadobacter</taxon>
    </lineage>
</organism>
<accession>A0A3D8YIJ7</accession>
<sequence length="176" mass="19767">MKKLALTVICTLCFGFAQAQYDNWAVGFKLGEPTGINIRKYFNNINAFDVTIGTYGGIIANDRDYRRGKYKNTGLSVQAHYLWHTPLFNSEAVHVYYGLGAQFNSRNYYPDNKQNLPSPGDKERPISLGASALGGFEYFIPDNRISVFLEGGLYSELLPRPFYLSPNISGGVRFNL</sequence>
<feature type="chain" id="PRO_5017793952" description="Outer membrane protein beta-barrel domain-containing protein" evidence="1">
    <location>
        <begin position="20"/>
        <end position="176"/>
    </location>
</feature>
<dbReference type="AlphaFoldDB" id="A0A3D8YIJ7"/>
<gene>
    <name evidence="2" type="ORF">DSL64_00705</name>
</gene>
<name>A0A3D8YIJ7_9BACT</name>
<dbReference type="EMBL" id="QNUL01000001">
    <property type="protein sequence ID" value="REA64520.1"/>
    <property type="molecule type" value="Genomic_DNA"/>
</dbReference>
<keyword evidence="1" id="KW-0732">Signal</keyword>
<comment type="caution">
    <text evidence="2">The sequence shown here is derived from an EMBL/GenBank/DDBJ whole genome shotgun (WGS) entry which is preliminary data.</text>
</comment>
<feature type="signal peptide" evidence="1">
    <location>
        <begin position="1"/>
        <end position="19"/>
    </location>
</feature>
<protein>
    <recommendedName>
        <fullName evidence="4">Outer membrane protein beta-barrel domain-containing protein</fullName>
    </recommendedName>
</protein>
<proteinExistence type="predicted"/>
<keyword evidence="3" id="KW-1185">Reference proteome</keyword>
<evidence type="ECO:0000313" key="2">
    <source>
        <dbReference type="EMBL" id="REA64520.1"/>
    </source>
</evidence>
<evidence type="ECO:0000313" key="3">
    <source>
        <dbReference type="Proteomes" id="UP000256373"/>
    </source>
</evidence>
<dbReference type="RefSeq" id="WP_115829129.1">
    <property type="nucleotide sequence ID" value="NZ_QNUL01000001.1"/>
</dbReference>
<evidence type="ECO:0008006" key="4">
    <source>
        <dbReference type="Google" id="ProtNLM"/>
    </source>
</evidence>
<dbReference type="OrthoDB" id="9790491at2"/>